<keyword evidence="3" id="KW-1185">Reference proteome</keyword>
<dbReference type="Pfam" id="PF04228">
    <property type="entry name" value="Zn_peptidase"/>
    <property type="match status" value="1"/>
</dbReference>
<dbReference type="EMBL" id="QZEY01000003">
    <property type="protein sequence ID" value="RJL33572.1"/>
    <property type="molecule type" value="Genomic_DNA"/>
</dbReference>
<feature type="chain" id="PRO_5017457334" description="Metalloprotease" evidence="1">
    <location>
        <begin position="33"/>
        <end position="268"/>
    </location>
</feature>
<dbReference type="OrthoDB" id="9774900at2"/>
<proteinExistence type="predicted"/>
<evidence type="ECO:0000313" key="2">
    <source>
        <dbReference type="EMBL" id="RJL33572.1"/>
    </source>
</evidence>
<comment type="caution">
    <text evidence="2">The sequence shown here is derived from an EMBL/GenBank/DDBJ whole genome shotgun (WGS) entry which is preliminary data.</text>
</comment>
<organism evidence="2 3">
    <name type="scientific">Bailinhaonella thermotolerans</name>
    <dbReference type="NCBI Taxonomy" id="1070861"/>
    <lineage>
        <taxon>Bacteria</taxon>
        <taxon>Bacillati</taxon>
        <taxon>Actinomycetota</taxon>
        <taxon>Actinomycetes</taxon>
        <taxon>Streptosporangiales</taxon>
        <taxon>Streptosporangiaceae</taxon>
        <taxon>Bailinhaonella</taxon>
    </lineage>
</organism>
<sequence length="268" mass="28731">MSIFSVKRSLGAFAAALAISAPIAALAPAASAATAGAESATAAAKPRANRLHSMGTLPDLGCKPGKGTDVESAKRHFKALGSCVDRAWAKVFKAAGMRYRPAKLHIVTKPVKTECGSWEKGLVFRYCAGADTIHVLVREDTLDSNPLFDSFTLAATYAYHVQELAKIEKTYPEPKAKKAAAEWSRRYELQGQCLAGAFFGSARKGLGVSDSAWRRLRTEMGSTGDDHHGGDTYGKSKSIKLWMNRGFHAKSPKACDTWSAPSVQVASH</sequence>
<feature type="signal peptide" evidence="1">
    <location>
        <begin position="1"/>
        <end position="32"/>
    </location>
</feature>
<dbReference type="InterPro" id="IPR007343">
    <property type="entry name" value="Uncharacterised_pept_Zn_put"/>
</dbReference>
<dbReference type="RefSeq" id="WP_119926530.1">
    <property type="nucleotide sequence ID" value="NZ_QZEY01000003.1"/>
</dbReference>
<keyword evidence="1" id="KW-0732">Signal</keyword>
<name>A0A3A4BGE4_9ACTN</name>
<dbReference type="Proteomes" id="UP000265768">
    <property type="component" value="Unassembled WGS sequence"/>
</dbReference>
<evidence type="ECO:0008006" key="4">
    <source>
        <dbReference type="Google" id="ProtNLM"/>
    </source>
</evidence>
<reference evidence="2 3" key="1">
    <citation type="submission" date="2018-09" db="EMBL/GenBank/DDBJ databases">
        <title>YIM 75507 draft genome.</title>
        <authorList>
            <person name="Tang S."/>
            <person name="Feng Y."/>
        </authorList>
    </citation>
    <scope>NUCLEOTIDE SEQUENCE [LARGE SCALE GENOMIC DNA]</scope>
    <source>
        <strain evidence="2 3">YIM 75507</strain>
    </source>
</reference>
<accession>A0A3A4BGE4</accession>
<dbReference type="AlphaFoldDB" id="A0A3A4BGE4"/>
<gene>
    <name evidence="2" type="ORF">D5H75_12495</name>
</gene>
<evidence type="ECO:0000256" key="1">
    <source>
        <dbReference type="SAM" id="SignalP"/>
    </source>
</evidence>
<evidence type="ECO:0000313" key="3">
    <source>
        <dbReference type="Proteomes" id="UP000265768"/>
    </source>
</evidence>
<protein>
    <recommendedName>
        <fullName evidence="4">Metalloprotease</fullName>
    </recommendedName>
</protein>